<dbReference type="GO" id="GO:0032259">
    <property type="term" value="P:methylation"/>
    <property type="evidence" value="ECO:0007669"/>
    <property type="project" value="UniProtKB-KW"/>
</dbReference>
<keyword evidence="6" id="KW-0489">Methyltransferase</keyword>
<name>A0A7Z0D8C9_9ACTN</name>
<dbReference type="GO" id="GO:0008168">
    <property type="term" value="F:methyltransferase activity"/>
    <property type="evidence" value="ECO:0007669"/>
    <property type="project" value="UniProtKB-KW"/>
</dbReference>
<keyword evidence="6" id="KW-0808">Transferase</keyword>
<dbReference type="GO" id="GO:0012505">
    <property type="term" value="C:endomembrane system"/>
    <property type="evidence" value="ECO:0007669"/>
    <property type="project" value="UniProtKB-SubCell"/>
</dbReference>
<dbReference type="Proteomes" id="UP000527616">
    <property type="component" value="Unassembled WGS sequence"/>
</dbReference>
<evidence type="ECO:0000256" key="3">
    <source>
        <dbReference type="ARBA" id="ARBA00022989"/>
    </source>
</evidence>
<dbReference type="RefSeq" id="WP_179444717.1">
    <property type="nucleotide sequence ID" value="NZ_JACBZS010000001.1"/>
</dbReference>
<feature type="transmembrane region" description="Helical" evidence="5">
    <location>
        <begin position="6"/>
        <end position="24"/>
    </location>
</feature>
<dbReference type="Pfam" id="PF04191">
    <property type="entry name" value="PEMT"/>
    <property type="match status" value="1"/>
</dbReference>
<sequence>MEKPGVPPPALLIGAALTQLALGRRKRPRRRLLRRVLGGGAALAGGALFVGGVGQLFLRGTTVDPRAPEESSELVTDGLYRVSRNPVYLGDVLLLLGLAIGQGKLVSFLPVAAFAALIDRRQIPAEEAALRARFGSEFERYAESVPRWV</sequence>
<evidence type="ECO:0000313" key="7">
    <source>
        <dbReference type="Proteomes" id="UP000527616"/>
    </source>
</evidence>
<keyword evidence="7" id="KW-1185">Reference proteome</keyword>
<evidence type="ECO:0000256" key="1">
    <source>
        <dbReference type="ARBA" id="ARBA00004127"/>
    </source>
</evidence>
<dbReference type="InterPro" id="IPR007318">
    <property type="entry name" value="Phopholipid_MeTrfase"/>
</dbReference>
<feature type="transmembrane region" description="Helical" evidence="5">
    <location>
        <begin position="92"/>
        <end position="118"/>
    </location>
</feature>
<evidence type="ECO:0000256" key="4">
    <source>
        <dbReference type="ARBA" id="ARBA00023136"/>
    </source>
</evidence>
<gene>
    <name evidence="6" type="ORF">GGQ54_001370</name>
</gene>
<dbReference type="AlphaFoldDB" id="A0A7Z0D8C9"/>
<reference evidence="6 7" key="1">
    <citation type="submission" date="2020-07" db="EMBL/GenBank/DDBJ databases">
        <title>Sequencing the genomes of 1000 actinobacteria strains.</title>
        <authorList>
            <person name="Klenk H.-P."/>
        </authorList>
    </citation>
    <scope>NUCLEOTIDE SEQUENCE [LARGE SCALE GENOMIC DNA]</scope>
    <source>
        <strain evidence="6 7">DSM 103164</strain>
    </source>
</reference>
<dbReference type="EMBL" id="JACBZS010000001">
    <property type="protein sequence ID" value="NYI70810.1"/>
    <property type="molecule type" value="Genomic_DNA"/>
</dbReference>
<evidence type="ECO:0000256" key="2">
    <source>
        <dbReference type="ARBA" id="ARBA00022692"/>
    </source>
</evidence>
<evidence type="ECO:0000313" key="6">
    <source>
        <dbReference type="EMBL" id="NYI70810.1"/>
    </source>
</evidence>
<comment type="subcellular location">
    <subcellularLocation>
        <location evidence="1">Endomembrane system</location>
        <topology evidence="1">Multi-pass membrane protein</topology>
    </subcellularLocation>
</comment>
<keyword evidence="2 5" id="KW-0812">Transmembrane</keyword>
<evidence type="ECO:0000256" key="5">
    <source>
        <dbReference type="SAM" id="Phobius"/>
    </source>
</evidence>
<proteinExistence type="predicted"/>
<dbReference type="PANTHER" id="PTHR12714">
    <property type="entry name" value="PROTEIN-S ISOPRENYLCYSTEINE O-METHYLTRANSFERASE"/>
    <property type="match status" value="1"/>
</dbReference>
<accession>A0A7Z0D8C9</accession>
<feature type="transmembrane region" description="Helical" evidence="5">
    <location>
        <begin position="36"/>
        <end position="58"/>
    </location>
</feature>
<keyword evidence="4 5" id="KW-0472">Membrane</keyword>
<protein>
    <submittedName>
        <fullName evidence="6">Protein-S-isoprenylcysteine O-methyltransferase Ste14</fullName>
    </submittedName>
</protein>
<organism evidence="6 7">
    <name type="scientific">Naumannella cuiyingiana</name>
    <dbReference type="NCBI Taxonomy" id="1347891"/>
    <lineage>
        <taxon>Bacteria</taxon>
        <taxon>Bacillati</taxon>
        <taxon>Actinomycetota</taxon>
        <taxon>Actinomycetes</taxon>
        <taxon>Propionibacteriales</taxon>
        <taxon>Propionibacteriaceae</taxon>
        <taxon>Naumannella</taxon>
    </lineage>
</organism>
<keyword evidence="3 5" id="KW-1133">Transmembrane helix</keyword>
<dbReference type="PANTHER" id="PTHR12714:SF24">
    <property type="entry name" value="SLR1182 PROTEIN"/>
    <property type="match status" value="1"/>
</dbReference>
<dbReference type="Gene3D" id="1.20.120.1630">
    <property type="match status" value="1"/>
</dbReference>
<comment type="caution">
    <text evidence="6">The sequence shown here is derived from an EMBL/GenBank/DDBJ whole genome shotgun (WGS) entry which is preliminary data.</text>
</comment>